<comment type="domain">
    <text evidence="5">Consists of three domains, a large central CORE domain and two small peripheral domains, NMPbind and LID, which undergo movements during catalysis. The LID domain closes over the site of phosphoryl transfer upon ATP binding. Assembling and dissambling the active center during each catalytic cycle provides an effective means to prevent ATP hydrolysis.</text>
</comment>
<organism evidence="8 9">
    <name type="scientific">Candidatus Roizmanbacteria bacterium GW2011_GWB1_40_7</name>
    <dbReference type="NCBI Taxonomy" id="1618482"/>
    <lineage>
        <taxon>Bacteria</taxon>
        <taxon>Candidatus Roizmaniibacteriota</taxon>
    </lineage>
</organism>
<dbReference type="EC" id="2.7.4.3" evidence="5 7"/>
<dbReference type="HAMAP" id="MF_00235">
    <property type="entry name" value="Adenylate_kinase_Adk"/>
    <property type="match status" value="1"/>
</dbReference>
<comment type="subcellular location">
    <subcellularLocation>
        <location evidence="5 7">Cytoplasm</location>
    </subcellularLocation>
</comment>
<evidence type="ECO:0000256" key="3">
    <source>
        <dbReference type="ARBA" id="ARBA00022741"/>
    </source>
</evidence>
<comment type="catalytic activity">
    <reaction evidence="5 7">
        <text>AMP + ATP = 2 ADP</text>
        <dbReference type="Rhea" id="RHEA:12973"/>
        <dbReference type="ChEBI" id="CHEBI:30616"/>
        <dbReference type="ChEBI" id="CHEBI:456215"/>
        <dbReference type="ChEBI" id="CHEBI:456216"/>
        <dbReference type="EC" id="2.7.4.3"/>
    </reaction>
</comment>
<dbReference type="AlphaFoldDB" id="A0A0G0WBX7"/>
<keyword evidence="5 7" id="KW-0067">ATP-binding</keyword>
<dbReference type="GO" id="GO:0044209">
    <property type="term" value="P:AMP salvage"/>
    <property type="evidence" value="ECO:0007669"/>
    <property type="project" value="UniProtKB-UniRule"/>
</dbReference>
<feature type="binding site" evidence="5">
    <location>
        <position position="31"/>
    </location>
    <ligand>
        <name>AMP</name>
        <dbReference type="ChEBI" id="CHEBI:456215"/>
    </ligand>
</feature>
<keyword evidence="5" id="KW-0963">Cytoplasm</keyword>
<evidence type="ECO:0000256" key="5">
    <source>
        <dbReference type="HAMAP-Rule" id="MF_00235"/>
    </source>
</evidence>
<dbReference type="PRINTS" id="PR00094">
    <property type="entry name" value="ADENYLTKNASE"/>
</dbReference>
<dbReference type="InterPro" id="IPR000850">
    <property type="entry name" value="Adenylat/UMP-CMP_kin"/>
</dbReference>
<comment type="function">
    <text evidence="5">Catalyzes the reversible transfer of the terminal phosphate group between ATP and AMP. Plays an important role in cellular energy homeostasis and in adenine nucleotide metabolism.</text>
</comment>
<dbReference type="PROSITE" id="PS00113">
    <property type="entry name" value="ADENYLATE_KINASE"/>
    <property type="match status" value="1"/>
</dbReference>
<feature type="binding site" evidence="5">
    <location>
        <position position="159"/>
    </location>
    <ligand>
        <name>ATP</name>
        <dbReference type="ChEBI" id="CHEBI:30616"/>
    </ligand>
</feature>
<keyword evidence="3 5" id="KW-0547">Nucleotide-binding</keyword>
<dbReference type="Gene3D" id="3.40.50.300">
    <property type="entry name" value="P-loop containing nucleotide triphosphate hydrolases"/>
    <property type="match status" value="1"/>
</dbReference>
<comment type="caution">
    <text evidence="5">Lacks conserved residue(s) required for the propagation of feature annotation.</text>
</comment>
<feature type="binding site" evidence="5">
    <location>
        <position position="87"/>
    </location>
    <ligand>
        <name>AMP</name>
        <dbReference type="ChEBI" id="CHEBI:456215"/>
    </ligand>
</feature>
<proteinExistence type="inferred from homology"/>
<evidence type="ECO:0000256" key="2">
    <source>
        <dbReference type="ARBA" id="ARBA00022727"/>
    </source>
</evidence>
<keyword evidence="4 5" id="KW-0418">Kinase</keyword>
<feature type="binding site" evidence="5">
    <location>
        <position position="120"/>
    </location>
    <ligand>
        <name>AMP</name>
        <dbReference type="ChEBI" id="CHEBI:456215"/>
    </ligand>
</feature>
<dbReference type="GO" id="GO:0005524">
    <property type="term" value="F:ATP binding"/>
    <property type="evidence" value="ECO:0007669"/>
    <property type="project" value="UniProtKB-UniRule"/>
</dbReference>
<dbReference type="InterPro" id="IPR033690">
    <property type="entry name" value="Adenylat_kinase_CS"/>
</dbReference>
<reference evidence="8 9" key="1">
    <citation type="journal article" date="2015" name="Nature">
        <title>rRNA introns, odd ribosomes, and small enigmatic genomes across a large radiation of phyla.</title>
        <authorList>
            <person name="Brown C.T."/>
            <person name="Hug L.A."/>
            <person name="Thomas B.C."/>
            <person name="Sharon I."/>
            <person name="Castelle C.J."/>
            <person name="Singh A."/>
            <person name="Wilkins M.J."/>
            <person name="Williams K.H."/>
            <person name="Banfield J.F."/>
        </authorList>
    </citation>
    <scope>NUCLEOTIDE SEQUENCE [LARGE SCALE GENOMIC DNA]</scope>
</reference>
<name>A0A0G0WBX7_9BACT</name>
<keyword evidence="1 5" id="KW-0808">Transferase</keyword>
<evidence type="ECO:0000256" key="4">
    <source>
        <dbReference type="ARBA" id="ARBA00022777"/>
    </source>
</evidence>
<feature type="binding site" evidence="5">
    <location>
        <begin position="80"/>
        <end position="83"/>
    </location>
    <ligand>
        <name>AMP</name>
        <dbReference type="ChEBI" id="CHEBI:456215"/>
    </ligand>
</feature>
<dbReference type="UniPathway" id="UPA00588">
    <property type="reaction ID" value="UER00649"/>
</dbReference>
<dbReference type="InterPro" id="IPR027417">
    <property type="entry name" value="P-loop_NTPase"/>
</dbReference>
<comment type="caution">
    <text evidence="8">The sequence shown here is derived from an EMBL/GenBank/DDBJ whole genome shotgun (WGS) entry which is preliminary data.</text>
</comment>
<sequence length="175" mass="20399">MGIQGSGKSTQGNLLSKKFKIAYLSSGHIFREMAKEKTSWGRYVKETMNAGVLIPDSKTIQIIEEYLKKPEYQIGFILDGFPRTAMQAKEFTHKIDNVFYINISDKEALWRLAYRNDIVREDETIAAIRVRIESFHKYTRPVISHYKRKKLLVEINGQQSIKKVHQDILKHLKVK</sequence>
<evidence type="ECO:0000313" key="8">
    <source>
        <dbReference type="EMBL" id="KKR72697.1"/>
    </source>
</evidence>
<feature type="binding site" evidence="5">
    <location>
        <position position="131"/>
    </location>
    <ligand>
        <name>AMP</name>
        <dbReference type="ChEBI" id="CHEBI:456215"/>
    </ligand>
</feature>
<feature type="binding site" evidence="5">
    <location>
        <begin position="52"/>
        <end position="54"/>
    </location>
    <ligand>
        <name>AMP</name>
        <dbReference type="ChEBI" id="CHEBI:456215"/>
    </ligand>
</feature>
<comment type="pathway">
    <text evidence="5">Purine metabolism; AMP biosynthesis via salvage pathway; AMP from ADP: step 1/1.</text>
</comment>
<accession>A0A0G0WBX7</accession>
<dbReference type="Pfam" id="PF00406">
    <property type="entry name" value="ADK"/>
    <property type="match status" value="1"/>
</dbReference>
<dbReference type="Proteomes" id="UP000034664">
    <property type="component" value="Unassembled WGS sequence"/>
</dbReference>
<evidence type="ECO:0000313" key="9">
    <source>
        <dbReference type="Proteomes" id="UP000034664"/>
    </source>
</evidence>
<feature type="region of interest" description="NMP" evidence="5">
    <location>
        <begin position="25"/>
        <end position="54"/>
    </location>
</feature>
<dbReference type="PANTHER" id="PTHR23359">
    <property type="entry name" value="NUCLEOTIDE KINASE"/>
    <property type="match status" value="1"/>
</dbReference>
<evidence type="ECO:0000256" key="7">
    <source>
        <dbReference type="RuleBase" id="RU003331"/>
    </source>
</evidence>
<comment type="similarity">
    <text evidence="5 6">Belongs to the adenylate kinase family.</text>
</comment>
<evidence type="ECO:0000256" key="1">
    <source>
        <dbReference type="ARBA" id="ARBA00022679"/>
    </source>
</evidence>
<feature type="binding site" evidence="5">
    <location>
        <begin position="5"/>
        <end position="10"/>
    </location>
    <ligand>
        <name>ATP</name>
        <dbReference type="ChEBI" id="CHEBI:30616"/>
    </ligand>
</feature>
<keyword evidence="2 5" id="KW-0545">Nucleotide biosynthesis</keyword>
<dbReference type="CDD" id="cd01428">
    <property type="entry name" value="ADK"/>
    <property type="match status" value="1"/>
</dbReference>
<dbReference type="SUPFAM" id="SSF52540">
    <property type="entry name" value="P-loop containing nucleoside triphosphate hydrolases"/>
    <property type="match status" value="1"/>
</dbReference>
<protein>
    <recommendedName>
        <fullName evidence="5 7">Adenylate kinase</fullName>
        <shortName evidence="5">AK</shortName>
        <ecNumber evidence="5 7">2.7.4.3</ecNumber>
    </recommendedName>
    <alternativeName>
        <fullName evidence="5">ATP-AMP transphosphorylase</fullName>
    </alternativeName>
    <alternativeName>
        <fullName evidence="5">ATP:AMP phosphotransferase</fullName>
    </alternativeName>
    <alternativeName>
        <fullName evidence="5">Adenylate monophosphate kinase</fullName>
    </alternativeName>
</protein>
<comment type="subunit">
    <text evidence="5 7">Monomer.</text>
</comment>
<feature type="binding site" evidence="5">
    <location>
        <position position="115"/>
    </location>
    <ligand>
        <name>ATP</name>
        <dbReference type="ChEBI" id="CHEBI:30616"/>
    </ligand>
</feature>
<gene>
    <name evidence="5" type="primary">adk</name>
    <name evidence="8" type="ORF">UU14_C0003G0060</name>
</gene>
<dbReference type="EMBL" id="LBZM01000003">
    <property type="protein sequence ID" value="KKR72697.1"/>
    <property type="molecule type" value="Genomic_DNA"/>
</dbReference>
<feature type="binding site" evidence="5">
    <location>
        <position position="26"/>
    </location>
    <ligand>
        <name>AMP</name>
        <dbReference type="ChEBI" id="CHEBI:456215"/>
    </ligand>
</feature>
<dbReference type="GO" id="GO:0005737">
    <property type="term" value="C:cytoplasm"/>
    <property type="evidence" value="ECO:0007669"/>
    <property type="project" value="UniProtKB-SubCell"/>
</dbReference>
<evidence type="ECO:0000256" key="6">
    <source>
        <dbReference type="RuleBase" id="RU003330"/>
    </source>
</evidence>
<dbReference type="GO" id="GO:0004017">
    <property type="term" value="F:AMP kinase activity"/>
    <property type="evidence" value="ECO:0007669"/>
    <property type="project" value="UniProtKB-UniRule"/>
</dbReference>